<gene>
    <name evidence="2" type="ORF">M0813_05064</name>
</gene>
<feature type="region of interest" description="Disordered" evidence="1">
    <location>
        <begin position="68"/>
        <end position="124"/>
    </location>
</feature>
<comment type="caution">
    <text evidence="2">The sequence shown here is derived from an EMBL/GenBank/DDBJ whole genome shotgun (WGS) entry which is preliminary data.</text>
</comment>
<dbReference type="InterPro" id="IPR029058">
    <property type="entry name" value="AB_hydrolase_fold"/>
</dbReference>
<evidence type="ECO:0000313" key="3">
    <source>
        <dbReference type="Proteomes" id="UP001150062"/>
    </source>
</evidence>
<dbReference type="Gene3D" id="3.40.50.1820">
    <property type="entry name" value="alpha/beta hydrolase"/>
    <property type="match status" value="1"/>
</dbReference>
<sequence>MGQKLVSKTIFQPPKGVDMVCLNNTHYVTTSNNLKIPLLWFPYNTQQYYYQYASSIFTKKKKNYKKQKQEQEQEQKQESESENIIVNESDEISKKTDKNKNKKKNKSNNGEKQKKLNSKSNNTRTVKKKEPYTILFSHANAESIFQLPIFAQNFVYQLKVNVCLYEYCGYPFSQGKISEKNCYLASQAALRWLNEEKGIPKSKIIIMGHSLGSAVATDLASRNPDIYGLVLMSAFLSCVKVPNRHVCIRSIDMFENWEKAPKINIKTLLIHGEKDEIVEIKHGKKLHQLFPNTVEPLWIKDATHNNIEWKYSWKLYPRLRQFIYRELPKYHENLNSKDENVQSLKIETDRENSDVNDIL</sequence>
<name>A0ABQ8XHR0_9EUKA</name>
<dbReference type="GO" id="GO:0016787">
    <property type="term" value="F:hydrolase activity"/>
    <property type="evidence" value="ECO:0007669"/>
    <property type="project" value="UniProtKB-KW"/>
</dbReference>
<protein>
    <submittedName>
        <fullName evidence="2">Alpha/beta hydrolase domain-containing protein</fullName>
    </submittedName>
</protein>
<dbReference type="EMBL" id="JAOAOG010000294">
    <property type="protein sequence ID" value="KAJ6232146.1"/>
    <property type="molecule type" value="Genomic_DNA"/>
</dbReference>
<feature type="compositionally biased region" description="Basic and acidic residues" evidence="1">
    <location>
        <begin position="68"/>
        <end position="79"/>
    </location>
</feature>
<dbReference type="InterPro" id="IPR008536">
    <property type="entry name" value="DUF818"/>
</dbReference>
<dbReference type="Proteomes" id="UP001150062">
    <property type="component" value="Unassembled WGS sequence"/>
</dbReference>
<proteinExistence type="predicted"/>
<evidence type="ECO:0000313" key="2">
    <source>
        <dbReference type="EMBL" id="KAJ6232146.1"/>
    </source>
</evidence>
<accession>A0ABQ8XHR0</accession>
<keyword evidence="2" id="KW-0378">Hydrolase</keyword>
<reference evidence="2" key="1">
    <citation type="submission" date="2022-08" db="EMBL/GenBank/DDBJ databases">
        <title>Novel sulfate-reducing endosymbionts in the free-living metamonad Anaeramoeba.</title>
        <authorList>
            <person name="Jerlstrom-Hultqvist J."/>
            <person name="Cepicka I."/>
            <person name="Gallot-Lavallee L."/>
            <person name="Salas-Leiva D."/>
            <person name="Curtis B.A."/>
            <person name="Zahonova K."/>
            <person name="Pipaliya S."/>
            <person name="Dacks J."/>
            <person name="Roger A.J."/>
        </authorList>
    </citation>
    <scope>NUCLEOTIDE SEQUENCE</scope>
    <source>
        <strain evidence="2">Schooner1</strain>
    </source>
</reference>
<organism evidence="2 3">
    <name type="scientific">Anaeramoeba flamelloides</name>
    <dbReference type="NCBI Taxonomy" id="1746091"/>
    <lineage>
        <taxon>Eukaryota</taxon>
        <taxon>Metamonada</taxon>
        <taxon>Anaeramoebidae</taxon>
        <taxon>Anaeramoeba</taxon>
    </lineage>
</organism>
<dbReference type="Pfam" id="PF05677">
    <property type="entry name" value="DUF818"/>
    <property type="match status" value="1"/>
</dbReference>
<evidence type="ECO:0000256" key="1">
    <source>
        <dbReference type="SAM" id="MobiDB-lite"/>
    </source>
</evidence>
<keyword evidence="3" id="KW-1185">Reference proteome</keyword>
<dbReference type="PANTHER" id="PTHR12277:SF81">
    <property type="entry name" value="PROTEIN ABHD13"/>
    <property type="match status" value="1"/>
</dbReference>
<dbReference type="SUPFAM" id="SSF53474">
    <property type="entry name" value="alpha/beta-Hydrolases"/>
    <property type="match status" value="1"/>
</dbReference>
<dbReference type="PANTHER" id="PTHR12277">
    <property type="entry name" value="ALPHA/BETA HYDROLASE DOMAIN-CONTAINING PROTEIN"/>
    <property type="match status" value="1"/>
</dbReference>